<protein>
    <submittedName>
        <fullName evidence="1">Uncharacterized protein</fullName>
    </submittedName>
</protein>
<gene>
    <name evidence="1" type="ORF">KC19_VG071700</name>
</gene>
<reference evidence="1" key="1">
    <citation type="submission" date="2020-06" db="EMBL/GenBank/DDBJ databases">
        <title>WGS assembly of Ceratodon purpureus strain R40.</title>
        <authorList>
            <person name="Carey S.B."/>
            <person name="Jenkins J."/>
            <person name="Shu S."/>
            <person name="Lovell J.T."/>
            <person name="Sreedasyam A."/>
            <person name="Maumus F."/>
            <person name="Tiley G.P."/>
            <person name="Fernandez-Pozo N."/>
            <person name="Barry K."/>
            <person name="Chen C."/>
            <person name="Wang M."/>
            <person name="Lipzen A."/>
            <person name="Daum C."/>
            <person name="Saski C.A."/>
            <person name="Payton A.C."/>
            <person name="Mcbreen J.C."/>
            <person name="Conrad R.E."/>
            <person name="Kollar L.M."/>
            <person name="Olsson S."/>
            <person name="Huttunen S."/>
            <person name="Landis J.B."/>
            <person name="Wickett N.J."/>
            <person name="Johnson M.G."/>
            <person name="Rensing S.A."/>
            <person name="Grimwood J."/>
            <person name="Schmutz J."/>
            <person name="Mcdaniel S.F."/>
        </authorList>
    </citation>
    <scope>NUCLEOTIDE SEQUENCE</scope>
    <source>
        <strain evidence="1">R40</strain>
    </source>
</reference>
<name>A0A8T0HNF1_CERPU</name>
<accession>A0A8T0HNF1</accession>
<dbReference type="EMBL" id="CM026426">
    <property type="protein sequence ID" value="KAG0572138.1"/>
    <property type="molecule type" value="Genomic_DNA"/>
</dbReference>
<dbReference type="AlphaFoldDB" id="A0A8T0HNF1"/>
<evidence type="ECO:0000313" key="1">
    <source>
        <dbReference type="EMBL" id="KAG0572138.1"/>
    </source>
</evidence>
<keyword evidence="2" id="KW-1185">Reference proteome</keyword>
<sequence>MFLHCSHCLFGAVREVSNATSSLTTSSPSLGDSNFNCLTRLWLPEACFQPHLVQFAMKKQSCLGEREKRKKPACLSLYRLLHEHQVEHLVDCFCSLKCRFKKKERNLGV</sequence>
<proteinExistence type="predicted"/>
<dbReference type="Proteomes" id="UP000822688">
    <property type="component" value="Chromosome V"/>
</dbReference>
<evidence type="ECO:0000313" key="2">
    <source>
        <dbReference type="Proteomes" id="UP000822688"/>
    </source>
</evidence>
<organism evidence="1 2">
    <name type="scientific">Ceratodon purpureus</name>
    <name type="common">Fire moss</name>
    <name type="synonym">Dicranum purpureum</name>
    <dbReference type="NCBI Taxonomy" id="3225"/>
    <lineage>
        <taxon>Eukaryota</taxon>
        <taxon>Viridiplantae</taxon>
        <taxon>Streptophyta</taxon>
        <taxon>Embryophyta</taxon>
        <taxon>Bryophyta</taxon>
        <taxon>Bryophytina</taxon>
        <taxon>Bryopsida</taxon>
        <taxon>Dicranidae</taxon>
        <taxon>Pseudoditrichales</taxon>
        <taxon>Ditrichaceae</taxon>
        <taxon>Ceratodon</taxon>
    </lineage>
</organism>
<comment type="caution">
    <text evidence="1">The sequence shown here is derived from an EMBL/GenBank/DDBJ whole genome shotgun (WGS) entry which is preliminary data.</text>
</comment>